<proteinExistence type="predicted"/>
<reference evidence="2" key="4">
    <citation type="submission" date="1999-06" db="EMBL/GenBank/DDBJ databases">
        <authorList>
            <person name="EU Arabidopsis sequencing project"/>
        </authorList>
    </citation>
    <scope>NUCLEOTIDE SEQUENCE</scope>
</reference>
<reference key="2">
    <citation type="journal article" date="1998" name="Nature">
        <title>Analysis of 1.9 Mb of contiguous sequence from chromosome 4 of Arabidopsis thaliana.</title>
        <authorList>
            <person name="Bevan M."/>
            <person name="Bancroft I."/>
            <person name="Bent E."/>
            <person name="Love K."/>
            <person name="Goodman H.M."/>
            <person name="Dean C."/>
            <person name="Bergkamp R."/>
            <person name="Dirkse W."/>
            <person name="van Staveren M."/>
            <person name="Stiekema W."/>
            <person name="Drost L."/>
            <person name="Ridley P."/>
            <person name="Hudson S.-A."/>
            <person name="Patel K."/>
            <person name="Murphy G."/>
            <person name="Piffanelli P."/>
            <person name="Wedler H."/>
            <person name="Wedler E."/>
            <person name="Wambutt R."/>
            <person name="Weitzenegger T."/>
            <person name="Pohl T."/>
            <person name="Terryn N."/>
            <person name="Gielen J."/>
            <person name="Villarroel R."/>
            <person name="De Clercq R."/>
            <person name="van Montagu M."/>
            <person name="Lecharny A."/>
            <person name="Aubourg S."/>
            <person name="Gy I."/>
            <person name="Kreis M."/>
            <person name="Lao N."/>
            <person name="Kavanagh T."/>
            <person name="Hempel S."/>
            <person name="Kotter P."/>
            <person name="Entian K.-D."/>
            <person name="Rieger M."/>
            <person name="Schaefer M."/>
            <person name="Funk B."/>
            <person name="Mueller-Auer S."/>
            <person name="Silvey M."/>
            <person name="James R."/>
            <person name="Monfort A."/>
            <person name="Pons A."/>
            <person name="Puigdomenech P."/>
            <person name="Douka A."/>
            <person name="Voukelatou E."/>
            <person name="Milioni D."/>
            <person name="Hatzopoulos P."/>
            <person name="Piravandi E."/>
            <person name="Obermaier B."/>
            <person name="Hilbert H."/>
            <person name="Duesterhoeft A."/>
            <person name="Moores T."/>
            <person name="Jones J.D.G."/>
            <person name="Eneva T."/>
            <person name="Palme K."/>
            <person name="Benes V."/>
            <person name="Rechmann S."/>
            <person name="Ansorge W."/>
            <person name="Cooke R."/>
            <person name="Berger C."/>
            <person name="Delseny M."/>
            <person name="Voet M."/>
            <person name="Volckaert G."/>
            <person name="Mewes H.-W."/>
            <person name="Klosterman S."/>
            <person name="Schueller C."/>
            <person name="Chalwatzis N."/>
        </authorList>
    </citation>
    <scope>NUCLEOTIDE SEQUENCE [LARGE SCALE GENOMIC DNA]</scope>
    <source>
        <strain>cv. Columbia</strain>
    </source>
</reference>
<evidence type="ECO:0000313" key="3">
    <source>
        <dbReference type="EMBL" id="CAB78601.1"/>
    </source>
</evidence>
<dbReference type="PANTHER" id="PTHR33116:SF78">
    <property type="entry name" value="OS12G0587133 PROTEIN"/>
    <property type="match status" value="1"/>
</dbReference>
<evidence type="ECO:0000313" key="2">
    <source>
        <dbReference type="EMBL" id="CAB10337.1"/>
    </source>
</evidence>
<evidence type="ECO:0000259" key="1">
    <source>
        <dbReference type="PROSITE" id="PS50878"/>
    </source>
</evidence>
<dbReference type="SUPFAM" id="SSF56672">
    <property type="entry name" value="DNA/RNA polymerases"/>
    <property type="match status" value="1"/>
</dbReference>
<keyword evidence="2" id="KW-0808">Transferase</keyword>
<dbReference type="InterPro" id="IPR043502">
    <property type="entry name" value="DNA/RNA_pol_sf"/>
</dbReference>
<dbReference type="PANTHER" id="PTHR33116">
    <property type="entry name" value="REVERSE TRANSCRIPTASE ZINC-BINDING DOMAIN-CONTAINING PROTEIN-RELATED-RELATED"/>
    <property type="match status" value="1"/>
</dbReference>
<dbReference type="PIR" id="G71420">
    <property type="entry name" value="G71420"/>
</dbReference>
<dbReference type="AlphaFoldDB" id="O23410"/>
<reference evidence="2" key="1">
    <citation type="submission" date="1997-07" db="EMBL/GenBank/DDBJ databases">
        <authorList>
            <person name="Bevan M."/>
            <person name="Stiekema W."/>
            <person name="Murphy G."/>
            <person name="Wambutt R."/>
            <person name="Pohl T."/>
            <person name="Terryn N."/>
            <person name="Kreis M."/>
            <person name="Kavanagh T."/>
            <person name="Entian K.D."/>
            <person name="Rieger M."/>
            <person name="James R."/>
            <person name="Puigdomenech P."/>
            <person name="Hatzopoulos P."/>
            <person name="Obermaier B."/>
            <person name="Duesterhoft A."/>
            <person name="Jones J."/>
            <person name="Palme K."/>
            <person name="Ansorge W."/>
            <person name="Delseny M."/>
            <person name="Bancroft I."/>
            <person name="Mewes H.W."/>
            <person name="Schueller C."/>
            <person name="Chalwatzis N."/>
        </authorList>
    </citation>
    <scope>NUCLEOTIDE SEQUENCE</scope>
</reference>
<sequence length="929" mass="105738">MGFKGNRFTWRRGLVESTFVAKRLDRVLFCAHARLKWQEALLCPAQNVDARRRPFRFEAAWLSHEGFKELLTASWDTGLSTPVALNRLRWQLKKWNKEVFGNIHVRKEKVVSDLKAVQDLLEVVQTDDLLMKEDTLLKEFDVLLHQEETLWFQKSREKLLALGDRNTTFFHTSTVIRRRRNRIEMLKDSEDRWVTEKEALEKLAMDYYRKLYSLEDVSVVRGTLPTEGFPRLTREEKNNLNRPFTRDEVVVAVRSMGRFKAPGPDGYQPVFYQQCWETVGESVSKFVMEFFESGVLPKSTNDVLLVLLAKVAKPERITQFRPVSLCNVLFKIITKMMVIRLKNVISKLIGPAQASFIPGRLSFDNIVVVQEAVHSMRRKKGRKGWMLLKLDLEKAYDRIRWDFLAETLEAAGLSEGWIKRIMECVAGPEMSLLWNGEKTDSFTPERGLRQGDPISPYLFVLCIERLCHQIETAVGRGDWKSISISQGGPKVSHVCFADDLILFAEASVAQKVSLEKSKIFFSNNVSRDLEGLITAETGIGSTRELGKYLGMPVLQKRINKDTFGEVLERVSSRLSGWKSRSLSLAGRITLTKAVLMSIPIHTMSSILLPASLLEQLDKVSRNFLWGSTVEKRKQHLLSWKKVCRPKAAGGLGLRASKDMNRALLAKVGWRLLNDKVSLWARVLRRKYKVTDVHDSSWLVPKATWSSTWRSIGVGLREGVAKGWILHEPLCTRATCLLSPEELNARVEEFWTEGVGWDMVKLGQCLPRSVTDRLHAVVIKGVLGLRDRISWQGTSDGDFTVGSAYVLLTQEEESKPCMESFFKRIWGVIAPERVRVFLWLVGQQVIMTNVERVRRHIGDIEVCQRLPSHGRNLGPSSSSPGKTILFSNVIVGVALCESGGNVGVPKERLVDTVQYGGMVGMEVEVWQCFW</sequence>
<name>O23410_ARATH</name>
<dbReference type="PROSITE" id="PS50878">
    <property type="entry name" value="RT_POL"/>
    <property type="match status" value="1"/>
</dbReference>
<dbReference type="GO" id="GO:0003964">
    <property type="term" value="F:RNA-directed DNA polymerase activity"/>
    <property type="evidence" value="ECO:0007669"/>
    <property type="project" value="UniProtKB-KW"/>
</dbReference>
<reference key="3">
    <citation type="journal article" date="1999" name="Nature">
        <title>Sequence and analysis of chromosome 4 of the plant Arabidopsis thaliana.</title>
        <authorList>
            <consortium name="EU"/>
            <consortium name="CSHL and WU Arabidopsis Sequencing Project"/>
            <person name="Mayer K."/>
            <person name="Schuller C."/>
            <person name="Wambutt R."/>
            <person name="Murphy G."/>
            <person name="Volckaert G."/>
            <person name="Pohl T."/>
            <person name="Dusterhoft A."/>
            <person name="Stiekema W."/>
            <person name="Entian K.D."/>
            <person name="Terryn N."/>
            <person name="Harris B."/>
            <person name="Ansorge W."/>
            <person name="Brandt P."/>
            <person name="Grivell L."/>
            <person name="Rieger M."/>
            <person name="Weichselgartner M."/>
            <person name="de Simone V."/>
            <person name="Obermaier B."/>
            <person name="Mache R."/>
            <person name="Muller M."/>
            <person name="Kreis M."/>
            <person name="Delseny M."/>
            <person name="Puigdomenech P."/>
            <person name="Watson M."/>
            <person name="Schmidtheini T."/>
            <person name="Reichert B."/>
            <person name="Portatelle D."/>
            <person name="Perez-Alonso M."/>
            <person name="Boutry M."/>
            <person name="Bancroft I."/>
            <person name="Vos P."/>
            <person name="Hoheisel J."/>
            <person name="Zimmermann W."/>
            <person name="Wedler H."/>
            <person name="Ridley P."/>
            <person name="Langham S.A."/>
            <person name="McCullagh B."/>
            <person name="Bilham L."/>
            <person name="Robben J."/>
            <person name="Van der Schueren J."/>
            <person name="Grymonprez B."/>
            <person name="Chuang Y.J."/>
            <person name="Vandenbussche F."/>
            <person name="Braeken M."/>
            <person name="Weltjens I."/>
            <person name="Voet M."/>
            <person name="Bastiaens I."/>
            <person name="Aert R."/>
            <person name="Defoor E."/>
            <person name="Weitzenegger T."/>
            <person name="Bothe G."/>
            <person name="Ramsperger U."/>
            <person name="Hilbert H."/>
            <person name="Braun M."/>
            <person name="Holzer E."/>
            <person name="Brandt A."/>
            <person name="Peters S."/>
            <person name="van Staveren M."/>
            <person name="Dirske W."/>
            <person name="Mooijman P."/>
            <person name="Klein Lankhorst R."/>
            <person name="Rose M."/>
            <person name="Hauf J."/>
            <person name="Kotter P."/>
            <person name="Berneiser S."/>
            <person name="Hempel S."/>
            <person name="Feldpausch M."/>
            <person name="Lamberth S."/>
            <person name="Van den Daele H."/>
            <person name="De Keyser A."/>
            <person name="Buysshaert C."/>
            <person name="Gielen J."/>
            <person name="Villarroel R."/>
            <person name="De Clercq R."/>
            <person name="Van Montagu M."/>
            <person name="Rogers J."/>
            <person name="Cronin A."/>
            <person name="Quail M."/>
            <person name="Bray-Allen S."/>
            <person name="Clark L."/>
            <person name="Doggett J."/>
            <person name="Hall S."/>
            <person name="Kay M."/>
            <person name="Lennard N."/>
            <person name="McLay K."/>
            <person name="Mayes R."/>
            <person name="Pettett A."/>
            <person name="Rajandream M.A."/>
            <person name="Lyne M."/>
            <person name="Benes V."/>
            <person name="Rechmann S."/>
            <person name="Borkova D."/>
            <person name="Blocker H."/>
            <person name="Scharfe M."/>
            <person name="Grimm M."/>
            <person name="Lohnert T.H."/>
            <person name="Dose S."/>
            <person name="de Haan M."/>
            <person name="Maarse A."/>
            <person name="Schafer M."/>
            <person name="Muller-Auer S."/>
            <person name="Gabel C."/>
            <person name="Fuchs M."/>
            <person name="Fartmann B."/>
            <person name="Granderath K."/>
            <person name="Dauner D."/>
            <person name="Herzl A."/>
            <person name="Neumann S."/>
            <person name="Argiriou A."/>
            <person name="Vitale D."/>
            <person name="Liguori R."/>
            <person name="Piravandi E."/>
            <person name="Massenet O."/>
            <person name="Quigley F."/>
            <person name="Clabauld G."/>
            <person name="Mundlein A."/>
            <person name="Felber R."/>
            <person name="Schnabl S."/>
            <person name="Hiller R."/>
            <person name="Schmidt W."/>
            <person name="Lecharny A."/>
            <person name="Aubourg S."/>
            <person name="Chefdor F."/>
            <person name="Cooke R."/>
            <person name="Berger C."/>
            <person name="Montfort A."/>
            <person name="Casacuberta E."/>
            <person name="Gibbons T."/>
            <person name="Weber N."/>
            <person name="Vandenbol M."/>
            <person name="Bargues M."/>
            <person name="Terol J."/>
            <person name="Torres A."/>
            <person name="Perez-Perez A."/>
            <person name="Purnelle B."/>
            <person name="Bent E."/>
            <person name="Johnson S."/>
            <person name="Tacon D."/>
            <person name="Jesse T."/>
            <person name="Heijnen L."/>
            <person name="Schwarz S."/>
            <person name="Scholler P."/>
            <person name="Heber S."/>
            <person name="Francs P."/>
            <person name="Bielke C."/>
            <person name="Frishman D."/>
            <person name="Haase D."/>
            <person name="Lemcke K."/>
            <person name="Mewes H.W."/>
            <person name="Stocker S."/>
            <person name="Zaccaria P."/>
            <person name="Bevan M."/>
            <person name="Wilson R.K."/>
            <person name="de la Bastide M."/>
            <person name="Habermann K."/>
            <person name="Parnell L."/>
            <person name="Dedhia N."/>
            <person name="Gnoj L."/>
            <person name="Schutz K."/>
            <person name="Huang E."/>
            <person name="Spiegel L."/>
            <person name="Sehkon M."/>
            <person name="Murray J."/>
            <person name="Sheet P."/>
            <person name="Cordes M."/>
            <person name="Abu-Threideh J."/>
            <person name="Stoneking T."/>
            <person name="Kalicki J."/>
            <person name="Graves T."/>
            <person name="Harmon G."/>
            <person name="Edwards J."/>
            <person name="Latreille P."/>
            <person name="Courtney L."/>
            <person name="Cloud J."/>
            <person name="Abbott A."/>
            <person name="Scott K."/>
            <person name="Johnson D."/>
            <person name="Minx P."/>
            <person name="Bentley D."/>
            <person name="Fulton B."/>
            <person name="Miller N."/>
            <person name="Greco T."/>
            <person name="Kemp K."/>
            <person name="Kramer J."/>
            <person name="Fulton L."/>
            <person name="Mardis E."/>
            <person name="Dante M."/>
            <person name="Pepin K."/>
            <person name="Hillier L."/>
            <person name="Nelson J."/>
            <person name="Spieth J."/>
            <person name="Ryan E."/>
            <person name="Andrews S."/>
            <person name="Geisel C."/>
            <person name="Layman D."/>
            <person name="Du H."/>
            <person name="Ali J."/>
            <person name="Berghoff A."/>
            <person name="Jones K."/>
            <person name="Drone K."/>
            <person name="Cotton M."/>
            <person name="Joshu C."/>
            <person name="Antonoiu B."/>
            <person name="Zidanic M."/>
            <person name="Strong C."/>
            <person name="Sun H."/>
            <person name="Lamar B."/>
            <person name="Yordan C."/>
            <person name="Ma P."/>
            <person name="Zhong J."/>
            <person name="Preston R."/>
            <person name="Vil D."/>
            <person name="Shekher M."/>
            <person name="Matero A."/>
            <person name="Shah R."/>
            <person name="Swaby I.K."/>
            <person name="O'Shaughnessy A."/>
            <person name="Rodriguez M."/>
            <person name="Hoffmann J."/>
            <person name="Till S."/>
            <person name="Granat S."/>
            <person name="Shohdy N."/>
            <person name="Hasegawa A."/>
            <person name="Hameed A."/>
            <person name="Lodhi M."/>
            <person name="Johnson A."/>
            <person name="Chen E."/>
            <person name="Marra M."/>
            <person name="Martienssen R."/>
            <person name="McCombie W.R."/>
        </authorList>
    </citation>
    <scope>NUCLEOTIDE SEQUENCE [LARGE SCALE GENOMIC DNA]</scope>
    <source>
        <strain>cv. Columbia</strain>
    </source>
</reference>
<feature type="domain" description="Reverse transcriptase" evidence="1">
    <location>
        <begin position="289"/>
        <end position="553"/>
    </location>
</feature>
<dbReference type="CDD" id="cd01650">
    <property type="entry name" value="RT_nLTR_like"/>
    <property type="match status" value="1"/>
</dbReference>
<protein>
    <submittedName>
        <fullName evidence="2">Reverse transcriptase like protein</fullName>
    </submittedName>
</protein>
<gene>
    <name evidence="2" type="primary">dl3835c</name>
    <name evidence="3" type="ordered locus">At4g15590</name>
</gene>
<accession>O23410</accession>
<dbReference type="InterPro" id="IPR000477">
    <property type="entry name" value="RT_dom"/>
</dbReference>
<dbReference type="Pfam" id="PF00078">
    <property type="entry name" value="RVT_1"/>
    <property type="match status" value="1"/>
</dbReference>
<dbReference type="EMBL" id="AL161542">
    <property type="protein sequence ID" value="CAB78601.1"/>
    <property type="molecule type" value="Genomic_DNA"/>
</dbReference>
<keyword evidence="2" id="KW-0695">RNA-directed DNA polymerase</keyword>
<keyword evidence="2" id="KW-0548">Nucleotidyltransferase</keyword>
<dbReference type="EMBL" id="Z97339">
    <property type="protein sequence ID" value="CAB10337.1"/>
    <property type="molecule type" value="Genomic_DNA"/>
</dbReference>
<organism evidence="2">
    <name type="scientific">Arabidopsis thaliana</name>
    <name type="common">Mouse-ear cress</name>
    <dbReference type="NCBI Taxonomy" id="3702"/>
    <lineage>
        <taxon>Eukaryota</taxon>
        <taxon>Viridiplantae</taxon>
        <taxon>Streptophyta</taxon>
        <taxon>Embryophyta</taxon>
        <taxon>Tracheophyta</taxon>
        <taxon>Spermatophyta</taxon>
        <taxon>Magnoliopsida</taxon>
        <taxon>eudicotyledons</taxon>
        <taxon>Gunneridae</taxon>
        <taxon>Pentapetalae</taxon>
        <taxon>rosids</taxon>
        <taxon>malvids</taxon>
        <taxon>Brassicales</taxon>
        <taxon>Brassicaceae</taxon>
        <taxon>Camelineae</taxon>
        <taxon>Arabidopsis</taxon>
    </lineage>
</organism>